<dbReference type="PRINTS" id="PR00420">
    <property type="entry name" value="RNGMNOXGNASE"/>
</dbReference>
<gene>
    <name evidence="16" type="primary">LOC109469941</name>
</gene>
<evidence type="ECO:0000256" key="5">
    <source>
        <dbReference type="ARBA" id="ARBA00022792"/>
    </source>
</evidence>
<evidence type="ECO:0000256" key="1">
    <source>
        <dbReference type="ARBA" id="ARBA00001974"/>
    </source>
</evidence>
<feature type="region of interest" description="Disordered" evidence="13">
    <location>
        <begin position="24"/>
        <end position="58"/>
    </location>
</feature>
<accession>A0A6P4YRD3</accession>
<dbReference type="EC" id="1.14.15.46" evidence="12"/>
<dbReference type="NCBIfam" id="TIGR01988">
    <property type="entry name" value="Ubi-OHases"/>
    <property type="match status" value="1"/>
</dbReference>
<comment type="catalytic activity">
    <reaction evidence="12">
        <text>a 2-methoxy-6-(all-trans-polyprenyl)phenol + 2 reduced [2Fe-2S]-[ferredoxin] + O2 + 2 H(+) = a 2-methoxy-6-(all-trans-polyprenyl)benzene-1,4-diol + 2 oxidized [2Fe-2S]-[ferredoxin] + H2O</text>
        <dbReference type="Rhea" id="RHEA:81183"/>
        <dbReference type="Rhea" id="RHEA-COMP:9551"/>
        <dbReference type="Rhea" id="RHEA-COMP:10000"/>
        <dbReference type="Rhea" id="RHEA-COMP:10001"/>
        <dbReference type="Rhea" id="RHEA-COMP:10858"/>
        <dbReference type="ChEBI" id="CHEBI:15377"/>
        <dbReference type="ChEBI" id="CHEBI:15378"/>
        <dbReference type="ChEBI" id="CHEBI:15379"/>
        <dbReference type="ChEBI" id="CHEBI:33737"/>
        <dbReference type="ChEBI" id="CHEBI:33738"/>
        <dbReference type="ChEBI" id="CHEBI:62731"/>
        <dbReference type="ChEBI" id="CHEBI:84166"/>
        <dbReference type="EC" id="1.14.15.46"/>
    </reaction>
</comment>
<dbReference type="KEGG" id="bbel:109469941"/>
<dbReference type="GO" id="GO:0016712">
    <property type="term" value="F:oxidoreductase activity, acting on paired donors, with incorporation or reduction of molecular oxygen, reduced flavin or flavoprotein as one donor, and incorporation of one atom of oxygen"/>
    <property type="evidence" value="ECO:0007669"/>
    <property type="project" value="UniProtKB-UniRule"/>
</dbReference>
<keyword evidence="9 12" id="KW-0503">Monooxygenase</keyword>
<dbReference type="InterPro" id="IPR036188">
    <property type="entry name" value="FAD/NAD-bd_sf"/>
</dbReference>
<protein>
    <recommendedName>
        <fullName evidence="12">Ubiquinone biosynthesis monooxygenase COQ6, mitochondrial</fullName>
        <ecNumber evidence="12">1.14.15.45</ecNumber>
    </recommendedName>
    <alternativeName>
        <fullName evidence="12">2-methoxy-6-polyprenolphenol 4-hydroxylase</fullName>
        <ecNumber evidence="12">1.14.15.46</ecNumber>
    </alternativeName>
</protein>
<dbReference type="HAMAP" id="MF_03193">
    <property type="entry name" value="COQ6_monooxygenase"/>
    <property type="match status" value="1"/>
</dbReference>
<evidence type="ECO:0000256" key="3">
    <source>
        <dbReference type="ARBA" id="ARBA00022630"/>
    </source>
</evidence>
<organism evidence="15 16">
    <name type="scientific">Branchiostoma belcheri</name>
    <name type="common">Amphioxus</name>
    <dbReference type="NCBI Taxonomy" id="7741"/>
    <lineage>
        <taxon>Eukaryota</taxon>
        <taxon>Metazoa</taxon>
        <taxon>Chordata</taxon>
        <taxon>Cephalochordata</taxon>
        <taxon>Leptocardii</taxon>
        <taxon>Amphioxiformes</taxon>
        <taxon>Branchiostomatidae</taxon>
        <taxon>Branchiostoma</taxon>
    </lineage>
</organism>
<evidence type="ECO:0000256" key="7">
    <source>
        <dbReference type="ARBA" id="ARBA00022946"/>
    </source>
</evidence>
<dbReference type="PANTHER" id="PTHR43876">
    <property type="entry name" value="UBIQUINONE BIOSYNTHESIS MONOOXYGENASE COQ6, MITOCHONDRIAL"/>
    <property type="match status" value="1"/>
</dbReference>
<evidence type="ECO:0000256" key="4">
    <source>
        <dbReference type="ARBA" id="ARBA00022688"/>
    </source>
</evidence>
<keyword evidence="7" id="KW-0809">Transit peptide</keyword>
<dbReference type="GO" id="GO:0106364">
    <property type="term" value="F:4-hydroxy-3-all-trans-polyprenylbenzoate oxygenase activity"/>
    <property type="evidence" value="ECO:0007669"/>
    <property type="project" value="UniProtKB-EC"/>
</dbReference>
<feature type="domain" description="FAD-binding" evidence="14">
    <location>
        <begin position="374"/>
        <end position="448"/>
    </location>
</feature>
<comment type="pathway">
    <text evidence="12">Cofactor biosynthesis; ubiquinone biosynthesis.</text>
</comment>
<keyword evidence="8 12" id="KW-0560">Oxidoreductase</keyword>
<evidence type="ECO:0000256" key="6">
    <source>
        <dbReference type="ARBA" id="ARBA00022827"/>
    </source>
</evidence>
<keyword evidence="11 12" id="KW-0472">Membrane</keyword>
<evidence type="ECO:0000256" key="10">
    <source>
        <dbReference type="ARBA" id="ARBA00023128"/>
    </source>
</evidence>
<keyword evidence="3 12" id="KW-0285">Flavoprotein</keyword>
<comment type="function">
    <text evidence="12">FAD-dependent monooxygenase required for two non-consecutive steps during ubiquinone biosynthesis. Required for the C5-ring hydroxylation during ubiquinone biosynthesis by catalyzing the hydroxylation of 4-hydroxy-3-(all-trans-polyprenyl)benzoic acid to 3,4-dihydroxy-5-(all-trans-polyprenyl)benzoic acid. Also acts downstream of coq4, for the C1-hydroxylation during ubiquinone biosynthesis by catalyzing the hydroxylation of 2-methoxy-6-(all-trans-polyprenyl)phenol to 2-methoxy-6-(all-trans-polyprenyl)benzene-1,4-diol. The electrons required for the hydroxylation reaction are funneled indirectly to coq6 from NADPH via a ferredoxin/ferredoxin reductase system.</text>
</comment>
<keyword evidence="10 12" id="KW-0496">Mitochondrion</keyword>
<dbReference type="FunFam" id="3.50.50.60:FF:000086">
    <property type="entry name" value="Ubiquinone biosynthesis monooxygenase COQ6, mitochondrial"/>
    <property type="match status" value="1"/>
</dbReference>
<evidence type="ECO:0000313" key="16">
    <source>
        <dbReference type="RefSeq" id="XP_019624264.1"/>
    </source>
</evidence>
<comment type="similarity">
    <text evidence="2 12">Belongs to the UbiH/COQ6 family.</text>
</comment>
<evidence type="ECO:0000256" key="8">
    <source>
        <dbReference type="ARBA" id="ARBA00023002"/>
    </source>
</evidence>
<keyword evidence="6 12" id="KW-0274">FAD</keyword>
<feature type="compositionally biased region" description="Polar residues" evidence="13">
    <location>
        <begin position="29"/>
        <end position="47"/>
    </location>
</feature>
<dbReference type="GO" id="GO:0031314">
    <property type="term" value="C:extrinsic component of mitochondrial inner membrane"/>
    <property type="evidence" value="ECO:0007669"/>
    <property type="project" value="UniProtKB-UniRule"/>
</dbReference>
<evidence type="ECO:0000256" key="11">
    <source>
        <dbReference type="ARBA" id="ARBA00023136"/>
    </source>
</evidence>
<name>A0A6P4YRD3_BRABE</name>
<evidence type="ECO:0000256" key="2">
    <source>
        <dbReference type="ARBA" id="ARBA00005349"/>
    </source>
</evidence>
<reference evidence="16" key="1">
    <citation type="submission" date="2025-08" db="UniProtKB">
        <authorList>
            <consortium name="RefSeq"/>
        </authorList>
    </citation>
    <scope>IDENTIFICATION</scope>
    <source>
        <tissue evidence="16">Gonad</tissue>
    </source>
</reference>
<dbReference type="OrthoDB" id="683240at2759"/>
<comment type="catalytic activity">
    <reaction evidence="12">
        <text>a 4-hydroxy-3-(all-trans-polyprenyl)benzoate + 2 reduced [2Fe-2S]-[ferredoxin] + O2 + 2 H(+) = a 3,4-dihydroxy-5-(all-trans-polyprenyl)benzoate + 2 oxidized [2Fe-2S]-[ferredoxin] + H2O</text>
        <dbReference type="Rhea" id="RHEA:81195"/>
        <dbReference type="Rhea" id="RHEA-COMP:9514"/>
        <dbReference type="Rhea" id="RHEA-COMP:10000"/>
        <dbReference type="Rhea" id="RHEA-COMP:10001"/>
        <dbReference type="Rhea" id="RHEA-COMP:10930"/>
        <dbReference type="ChEBI" id="CHEBI:15377"/>
        <dbReference type="ChEBI" id="CHEBI:15378"/>
        <dbReference type="ChEBI" id="CHEBI:15379"/>
        <dbReference type="ChEBI" id="CHEBI:33737"/>
        <dbReference type="ChEBI" id="CHEBI:33738"/>
        <dbReference type="ChEBI" id="CHEBI:64694"/>
        <dbReference type="ChEBI" id="CHEBI:78396"/>
        <dbReference type="EC" id="1.14.15.45"/>
    </reaction>
</comment>
<dbReference type="InterPro" id="IPR051205">
    <property type="entry name" value="UbiH/COQ6_monooxygenase"/>
</dbReference>
<evidence type="ECO:0000256" key="12">
    <source>
        <dbReference type="HAMAP-Rule" id="MF_03193"/>
    </source>
</evidence>
<dbReference type="SUPFAM" id="SSF51905">
    <property type="entry name" value="FAD/NAD(P)-binding domain"/>
    <property type="match status" value="1"/>
</dbReference>
<dbReference type="InterPro" id="IPR002938">
    <property type="entry name" value="FAD-bd"/>
</dbReference>
<dbReference type="PANTHER" id="PTHR43876:SF7">
    <property type="entry name" value="UBIQUINONE BIOSYNTHESIS MONOOXYGENASE COQ6, MITOCHONDRIAL"/>
    <property type="match status" value="1"/>
</dbReference>
<keyword evidence="5 12" id="KW-0999">Mitochondrion inner membrane</keyword>
<proteinExistence type="inferred from homology"/>
<dbReference type="InterPro" id="IPR010971">
    <property type="entry name" value="UbiH/COQ6"/>
</dbReference>
<dbReference type="GO" id="GO:0120538">
    <property type="term" value="F:2-methoxy-6-polyprenolphenol 4-hydroxylase activity"/>
    <property type="evidence" value="ECO:0007669"/>
    <property type="project" value="UniProtKB-EC"/>
</dbReference>
<sequence>MSALFCRSTLRTLIRSTYVRPGSRRSAVRTLSSTTGGEPQQSTTTEDSAPPPPEETWEDDMSQDFYDIIVSGGGMVGAAMALALGSDPCLMGRRILMLDGGPRRVLTQVPDRFSSRVCSLTPGTVQLLQDIGAWDYINKMRVRPYKRMQVWDACSDAMITFDRDDLNEDIAHIVENDVILSGLMQQLDAMRGLVDVMFDTRVKGYKLPSKAADGEDSPWARVILEDGRVLDTRLLIGADGPKSLLRQTANIRQLSWSYSQAGVVATLKLSEPTVNNVAWQRFLPTGPIAMLPLSETHSNLVWSTTTEDAETLLKMQADEFVEAVNSAFWQDYKREAAVDSAVQTVQSILSAISPGGTSARQLPPSVSDVDEDSRAMFPLGLGHATQYVKHRMAIIGDAAHRVHPMAGQGVNLGFGDVSCLRQVVSEAEATGEDIGSVDRLLEFETKRQQAVIPMMAAIEGLHRLYSSDNPALVLLRSVGLQFTNAIKPLKNEIMGFASK</sequence>
<dbReference type="Gene3D" id="3.50.50.60">
    <property type="entry name" value="FAD/NAD(P)-binding domain"/>
    <property type="match status" value="2"/>
</dbReference>
<dbReference type="AlphaFoldDB" id="A0A6P4YRD3"/>
<comment type="subcellular location">
    <subcellularLocation>
        <location evidence="12">Mitochondrion inner membrane</location>
        <topology evidence="12">Peripheral membrane protein</topology>
        <orientation evidence="12">Matrix side</orientation>
    </subcellularLocation>
</comment>
<evidence type="ECO:0000259" key="14">
    <source>
        <dbReference type="Pfam" id="PF01494"/>
    </source>
</evidence>
<dbReference type="RefSeq" id="XP_019624264.1">
    <property type="nucleotide sequence ID" value="XM_019768705.1"/>
</dbReference>
<dbReference type="NCBIfam" id="TIGR01989">
    <property type="entry name" value="COQ6"/>
    <property type="match status" value="1"/>
</dbReference>
<dbReference type="GeneID" id="109469941"/>
<dbReference type="EC" id="1.14.15.45" evidence="12"/>
<feature type="domain" description="FAD-binding" evidence="14">
    <location>
        <begin position="67"/>
        <end position="329"/>
    </location>
</feature>
<dbReference type="FunFam" id="3.50.50.60:FF:000066">
    <property type="entry name" value="Ubiquinone biosynthesis monooxygenase COQ6, mitochondrial"/>
    <property type="match status" value="1"/>
</dbReference>
<evidence type="ECO:0000313" key="15">
    <source>
        <dbReference type="Proteomes" id="UP000515135"/>
    </source>
</evidence>
<dbReference type="Pfam" id="PF01494">
    <property type="entry name" value="FAD_binding_3"/>
    <property type="match status" value="2"/>
</dbReference>
<dbReference type="Proteomes" id="UP000515135">
    <property type="component" value="Unplaced"/>
</dbReference>
<keyword evidence="15" id="KW-1185">Reference proteome</keyword>
<dbReference type="GO" id="GO:0071949">
    <property type="term" value="F:FAD binding"/>
    <property type="evidence" value="ECO:0007669"/>
    <property type="project" value="InterPro"/>
</dbReference>
<evidence type="ECO:0000256" key="13">
    <source>
        <dbReference type="SAM" id="MobiDB-lite"/>
    </source>
</evidence>
<dbReference type="InterPro" id="IPR000689">
    <property type="entry name" value="UbQ_mOase_COQ6"/>
</dbReference>
<dbReference type="UniPathway" id="UPA00232"/>
<keyword evidence="4 12" id="KW-0831">Ubiquinone biosynthesis</keyword>
<comment type="subunit">
    <text evidence="12">Component of a multi-subunit COQ enzyme complex.</text>
</comment>
<evidence type="ECO:0000256" key="9">
    <source>
        <dbReference type="ARBA" id="ARBA00023033"/>
    </source>
</evidence>
<comment type="cofactor">
    <cofactor evidence="1 12">
        <name>FAD</name>
        <dbReference type="ChEBI" id="CHEBI:57692"/>
    </cofactor>
</comment>